<comment type="subcellular location">
    <subcellularLocation>
        <location evidence="1">Nucleus</location>
    </subcellularLocation>
</comment>
<dbReference type="InterPro" id="IPR018972">
    <property type="entry name" value="Sas10_C_dom"/>
</dbReference>
<feature type="region of interest" description="Disordered" evidence="4">
    <location>
        <begin position="24"/>
        <end position="116"/>
    </location>
</feature>
<accession>A0AAV5RXN0</accession>
<evidence type="ECO:0000313" key="6">
    <source>
        <dbReference type="EMBL" id="GMM55421.1"/>
    </source>
</evidence>
<feature type="compositionally biased region" description="Basic and acidic residues" evidence="4">
    <location>
        <begin position="439"/>
        <end position="449"/>
    </location>
</feature>
<feature type="region of interest" description="Disordered" evidence="4">
    <location>
        <begin position="316"/>
        <end position="346"/>
    </location>
</feature>
<keyword evidence="7" id="KW-1185">Reference proteome</keyword>
<organism evidence="6 7">
    <name type="scientific">Maudiozyma humilis</name>
    <name type="common">Sour dough yeast</name>
    <name type="synonym">Kazachstania humilis</name>
    <dbReference type="NCBI Taxonomy" id="51915"/>
    <lineage>
        <taxon>Eukaryota</taxon>
        <taxon>Fungi</taxon>
        <taxon>Dikarya</taxon>
        <taxon>Ascomycota</taxon>
        <taxon>Saccharomycotina</taxon>
        <taxon>Saccharomycetes</taxon>
        <taxon>Saccharomycetales</taxon>
        <taxon>Saccharomycetaceae</taxon>
        <taxon>Maudiozyma</taxon>
    </lineage>
</organism>
<dbReference type="GO" id="GO:0032040">
    <property type="term" value="C:small-subunit processome"/>
    <property type="evidence" value="ECO:0007669"/>
    <property type="project" value="TreeGrafter"/>
</dbReference>
<sequence>MSNGSDTPYGLSEVDDFAAKKEQVLLDNSSMRNRANADDYSEEEEEVMGISDESSGDEEEEEEEEELDGEKAYRQVFGRKLDVGQPGEEDDESAMLDNDNAWGSTKNEYYGADEIEDDEDAKEIEKEALRQQKKHLQELNMEDYLDDELDEEWSKDAKQFDIAEFQSSTKQTDTSVSIKDLKTMDPEAKSEYLKTMLPEYMPLCKELSELSAVLDSLKAQTETESAKLKTLALSSYLATISSYFGILFHELQTNEEFTSMRDHPVMETILTSKEVWRQASELPDTDPVPASEQLQHSDVSDVDAEDIEELDQDMLNDIPVGDDSESEGELLQDEDAEEQDNDDDADLDDFEEYVVQSRIAKDNNKSKKTSEEAADDFLEAEMNEVDAQEKKARRRTLRFYTSKIDQQSNKKLDKLGGDDDIPYKERLFERQQRLLEEARKRGLHDKNGADLDDNEYNSQDEKAAEDINNESTINYYKQIQKERQQRKDDRHNAHKTAVIAAREGKLAEAIESVGEDGKRAINFQILKNKGLTPKRKKDNRNARVKKRKKYEQAKKKLKSVRAVYSGGQSGAYEGEKTGIKKNLIRSVKFKN</sequence>
<dbReference type="GO" id="GO:0000462">
    <property type="term" value="P:maturation of SSU-rRNA from tricistronic rRNA transcript (SSU-rRNA, 5.8S rRNA, LSU-rRNA)"/>
    <property type="evidence" value="ECO:0007669"/>
    <property type="project" value="TreeGrafter"/>
</dbReference>
<comment type="similarity">
    <text evidence="2">Belongs to the SAS10 family.</text>
</comment>
<feature type="region of interest" description="Disordered" evidence="4">
    <location>
        <begin position="278"/>
        <end position="301"/>
    </location>
</feature>
<dbReference type="Proteomes" id="UP001377567">
    <property type="component" value="Unassembled WGS sequence"/>
</dbReference>
<dbReference type="PANTHER" id="PTHR13237:SF8">
    <property type="entry name" value="SOMETHING ABOUT SILENCING PROTEIN 10"/>
    <property type="match status" value="1"/>
</dbReference>
<protein>
    <submittedName>
        <fullName evidence="6">rRNA-processing protein</fullName>
    </submittedName>
</protein>
<evidence type="ECO:0000256" key="1">
    <source>
        <dbReference type="ARBA" id="ARBA00004123"/>
    </source>
</evidence>
<evidence type="ECO:0000313" key="7">
    <source>
        <dbReference type="Proteomes" id="UP001377567"/>
    </source>
</evidence>
<dbReference type="Pfam" id="PF09368">
    <property type="entry name" value="Sas10"/>
    <property type="match status" value="1"/>
</dbReference>
<feature type="compositionally biased region" description="Acidic residues" evidence="4">
    <location>
        <begin position="54"/>
        <end position="68"/>
    </location>
</feature>
<gene>
    <name evidence="6" type="ORF">DAKH74_020370</name>
</gene>
<feature type="domain" description="Sas10 C-terminal" evidence="5">
    <location>
        <begin position="515"/>
        <end position="589"/>
    </location>
</feature>
<evidence type="ECO:0000259" key="5">
    <source>
        <dbReference type="Pfam" id="PF09368"/>
    </source>
</evidence>
<evidence type="ECO:0000256" key="4">
    <source>
        <dbReference type="SAM" id="MobiDB-lite"/>
    </source>
</evidence>
<keyword evidence="3" id="KW-0539">Nucleus</keyword>
<feature type="region of interest" description="Disordered" evidence="4">
    <location>
        <begin position="352"/>
        <end position="371"/>
    </location>
</feature>
<feature type="compositionally biased region" description="Basic and acidic residues" evidence="4">
    <location>
        <begin position="359"/>
        <end position="371"/>
    </location>
</feature>
<dbReference type="AlphaFoldDB" id="A0AAV5RXN0"/>
<proteinExistence type="inferred from homology"/>
<evidence type="ECO:0000256" key="2">
    <source>
        <dbReference type="ARBA" id="ARBA00010979"/>
    </source>
</evidence>
<feature type="region of interest" description="Disordered" evidence="4">
    <location>
        <begin position="533"/>
        <end position="557"/>
    </location>
</feature>
<reference evidence="6 7" key="1">
    <citation type="journal article" date="2023" name="Elife">
        <title>Identification of key yeast species and microbe-microbe interactions impacting larval growth of Drosophila in the wild.</title>
        <authorList>
            <person name="Mure A."/>
            <person name="Sugiura Y."/>
            <person name="Maeda R."/>
            <person name="Honda K."/>
            <person name="Sakurai N."/>
            <person name="Takahashi Y."/>
            <person name="Watada M."/>
            <person name="Katoh T."/>
            <person name="Gotoh A."/>
            <person name="Gotoh Y."/>
            <person name="Taniguchi I."/>
            <person name="Nakamura K."/>
            <person name="Hayashi T."/>
            <person name="Katayama T."/>
            <person name="Uemura T."/>
            <person name="Hattori Y."/>
        </authorList>
    </citation>
    <scope>NUCLEOTIDE SEQUENCE [LARGE SCALE GENOMIC DNA]</scope>
    <source>
        <strain evidence="6 7">KH-74</strain>
    </source>
</reference>
<comment type="caution">
    <text evidence="6">The sequence shown here is derived from an EMBL/GenBank/DDBJ whole genome shotgun (WGS) entry which is preliminary data.</text>
</comment>
<evidence type="ECO:0000256" key="3">
    <source>
        <dbReference type="ARBA" id="ARBA00023242"/>
    </source>
</evidence>
<dbReference type="EMBL" id="BTGD01000005">
    <property type="protein sequence ID" value="GMM55421.1"/>
    <property type="molecule type" value="Genomic_DNA"/>
</dbReference>
<dbReference type="PANTHER" id="PTHR13237">
    <property type="entry name" value="SOMETHING ABOUT SILENCING PROTEIN 10-RELATED"/>
    <property type="match status" value="1"/>
</dbReference>
<feature type="region of interest" description="Disordered" evidence="4">
    <location>
        <begin position="439"/>
        <end position="471"/>
    </location>
</feature>
<name>A0AAV5RXN0_MAUHU</name>